<dbReference type="PROSITE" id="PS51186">
    <property type="entry name" value="GNAT"/>
    <property type="match status" value="1"/>
</dbReference>
<protein>
    <recommendedName>
        <fullName evidence="3">N-acetyltransferase domain-containing protein</fullName>
    </recommendedName>
</protein>
<dbReference type="Proteomes" id="UP000409037">
    <property type="component" value="Unassembled WGS sequence"/>
</dbReference>
<reference evidence="4 5" key="1">
    <citation type="submission" date="2019-09" db="EMBL/GenBank/DDBJ databases">
        <authorList>
            <person name="Chandra G."/>
            <person name="Truman W A."/>
        </authorList>
    </citation>
    <scope>NUCLEOTIDE SEQUENCE [LARGE SCALE GENOMIC DNA]</scope>
    <source>
        <strain evidence="4">PS833</strain>
    </source>
</reference>
<dbReference type="Gene3D" id="3.40.630.30">
    <property type="match status" value="1"/>
</dbReference>
<accession>A0A5E6ZH53</accession>
<evidence type="ECO:0000256" key="1">
    <source>
        <dbReference type="ARBA" id="ARBA00022679"/>
    </source>
</evidence>
<gene>
    <name evidence="4" type="ORF">PS833_00040</name>
</gene>
<dbReference type="RefSeq" id="WP_150796051.1">
    <property type="nucleotide sequence ID" value="NZ_CABVHU010000001.1"/>
</dbReference>
<evidence type="ECO:0000256" key="2">
    <source>
        <dbReference type="ARBA" id="ARBA00023315"/>
    </source>
</evidence>
<organism evidence="4 5">
    <name type="scientific">Pseudomonas fluorescens</name>
    <dbReference type="NCBI Taxonomy" id="294"/>
    <lineage>
        <taxon>Bacteria</taxon>
        <taxon>Pseudomonadati</taxon>
        <taxon>Pseudomonadota</taxon>
        <taxon>Gammaproteobacteria</taxon>
        <taxon>Pseudomonadales</taxon>
        <taxon>Pseudomonadaceae</taxon>
        <taxon>Pseudomonas</taxon>
    </lineage>
</organism>
<dbReference type="InterPro" id="IPR016181">
    <property type="entry name" value="Acyl_CoA_acyltransferase"/>
</dbReference>
<dbReference type="CDD" id="cd04301">
    <property type="entry name" value="NAT_SF"/>
    <property type="match status" value="1"/>
</dbReference>
<evidence type="ECO:0000259" key="3">
    <source>
        <dbReference type="PROSITE" id="PS51186"/>
    </source>
</evidence>
<dbReference type="GO" id="GO:0016747">
    <property type="term" value="F:acyltransferase activity, transferring groups other than amino-acyl groups"/>
    <property type="evidence" value="ECO:0007669"/>
    <property type="project" value="InterPro"/>
</dbReference>
<dbReference type="Pfam" id="PF13508">
    <property type="entry name" value="Acetyltransf_7"/>
    <property type="match status" value="1"/>
</dbReference>
<proteinExistence type="predicted"/>
<name>A0A5E6ZH53_PSEFL</name>
<dbReference type="PANTHER" id="PTHR43800">
    <property type="entry name" value="PEPTIDYL-LYSINE N-ACETYLTRANSFERASE YJAB"/>
    <property type="match status" value="1"/>
</dbReference>
<sequence length="162" mass="17800">MIRDFRNDDLAPVLDIWLRASIQAHHFIAPEFWRNQLDAMREVYLPGAMSRVFEADGAVAGFCSVYGDTLAALFVSPERQGAGIGTQLLADAMASKSTLQLTVYSANAPGIHFYENQGFVVLKEQLDEHTGHLEKVMRWPLPVVTGTADGDPGVEPFPVQSP</sequence>
<dbReference type="OrthoDB" id="9789605at2"/>
<evidence type="ECO:0000313" key="4">
    <source>
        <dbReference type="EMBL" id="VVN65135.1"/>
    </source>
</evidence>
<feature type="domain" description="N-acetyltransferase" evidence="3">
    <location>
        <begin position="1"/>
        <end position="142"/>
    </location>
</feature>
<dbReference type="InterPro" id="IPR000182">
    <property type="entry name" value="GNAT_dom"/>
</dbReference>
<dbReference type="SUPFAM" id="SSF55729">
    <property type="entry name" value="Acyl-CoA N-acyltransferases (Nat)"/>
    <property type="match status" value="1"/>
</dbReference>
<dbReference type="EMBL" id="CABVHU010000001">
    <property type="protein sequence ID" value="VVN65135.1"/>
    <property type="molecule type" value="Genomic_DNA"/>
</dbReference>
<keyword evidence="2" id="KW-0012">Acyltransferase</keyword>
<keyword evidence="1" id="KW-0808">Transferase</keyword>
<dbReference type="PANTHER" id="PTHR43800:SF1">
    <property type="entry name" value="PEPTIDYL-LYSINE N-ACETYLTRANSFERASE YJAB"/>
    <property type="match status" value="1"/>
</dbReference>
<evidence type="ECO:0000313" key="5">
    <source>
        <dbReference type="Proteomes" id="UP000409037"/>
    </source>
</evidence>
<dbReference type="AlphaFoldDB" id="A0A5E6ZH53"/>